<dbReference type="Proteomes" id="UP000281028">
    <property type="component" value="Unassembled WGS sequence"/>
</dbReference>
<dbReference type="InterPro" id="IPR029058">
    <property type="entry name" value="AB_hydrolase_fold"/>
</dbReference>
<dbReference type="OrthoDB" id="9784036at2"/>
<organism evidence="1 2">
    <name type="scientific">Chitinophaga solisilvae</name>
    <dbReference type="NCBI Taxonomy" id="1233460"/>
    <lineage>
        <taxon>Bacteria</taxon>
        <taxon>Pseudomonadati</taxon>
        <taxon>Bacteroidota</taxon>
        <taxon>Chitinophagia</taxon>
        <taxon>Chitinophagales</taxon>
        <taxon>Chitinophagaceae</taxon>
        <taxon>Chitinophaga</taxon>
    </lineage>
</organism>
<keyword evidence="2" id="KW-1185">Reference proteome</keyword>
<dbReference type="Pfam" id="PF00756">
    <property type="entry name" value="Esterase"/>
    <property type="match status" value="1"/>
</dbReference>
<dbReference type="SUPFAM" id="SSF53474">
    <property type="entry name" value="alpha/beta-Hydrolases"/>
    <property type="match status" value="1"/>
</dbReference>
<reference evidence="1" key="1">
    <citation type="submission" date="2020-05" db="EMBL/GenBank/DDBJ databases">
        <title>Chitinophaga laudate sp. nov., isolated from a tropical peat swamp.</title>
        <authorList>
            <person name="Goh C.B.S."/>
            <person name="Lee M.S."/>
            <person name="Parimannan S."/>
            <person name="Pasbakhsh P."/>
            <person name="Yule C.M."/>
            <person name="Rajandas H."/>
            <person name="Loke S."/>
            <person name="Croft L."/>
            <person name="Tan J.B.L."/>
        </authorList>
    </citation>
    <scope>NUCLEOTIDE SEQUENCE</scope>
    <source>
        <strain evidence="1">Mgbs1</strain>
    </source>
</reference>
<evidence type="ECO:0000313" key="1">
    <source>
        <dbReference type="EMBL" id="NSL85377.1"/>
    </source>
</evidence>
<dbReference type="InterPro" id="IPR000801">
    <property type="entry name" value="Esterase-like"/>
</dbReference>
<dbReference type="InterPro" id="IPR050583">
    <property type="entry name" value="Mycobacterial_A85_antigen"/>
</dbReference>
<dbReference type="Gene3D" id="3.40.50.1820">
    <property type="entry name" value="alpha/beta hydrolase"/>
    <property type="match status" value="1"/>
</dbReference>
<dbReference type="EMBL" id="RIAR02000001">
    <property type="protein sequence ID" value="NSL85377.1"/>
    <property type="molecule type" value="Genomic_DNA"/>
</dbReference>
<gene>
    <name evidence="1" type="ORF">ECE50_000940</name>
</gene>
<dbReference type="GO" id="GO:0016787">
    <property type="term" value="F:hydrolase activity"/>
    <property type="evidence" value="ECO:0007669"/>
    <property type="project" value="UniProtKB-KW"/>
</dbReference>
<dbReference type="AlphaFoldDB" id="A0A433WNR8"/>
<evidence type="ECO:0000313" key="2">
    <source>
        <dbReference type="Proteomes" id="UP000281028"/>
    </source>
</evidence>
<dbReference type="PANTHER" id="PTHR48098">
    <property type="entry name" value="ENTEROCHELIN ESTERASE-RELATED"/>
    <property type="match status" value="1"/>
</dbReference>
<name>A0A433WNR8_9BACT</name>
<protein>
    <submittedName>
        <fullName evidence="1">Alpha/beta hydrolase</fullName>
    </submittedName>
</protein>
<proteinExistence type="predicted"/>
<dbReference type="PANTHER" id="PTHR48098:SF6">
    <property type="entry name" value="FERRI-BACILLIBACTIN ESTERASE BESA"/>
    <property type="match status" value="1"/>
</dbReference>
<accession>A0A433WNR8</accession>
<keyword evidence="1" id="KW-0378">Hydrolase</keyword>
<comment type="caution">
    <text evidence="1">The sequence shown here is derived from an EMBL/GenBank/DDBJ whole genome shotgun (WGS) entry which is preliminary data.</text>
</comment>
<sequence length="273" mass="30636">MYRKIMLLFTGLCCGIALKAQQISRQPLSIGQTAVLKSSVMGEDRTLNIYLPEGYEKDTAVYPVIYLLDGAMSEDFLHVAGLVRFLCATEQMPPAIVVGIANTDRKRDFTFPTRNKKDLQQWPTTGHSEKFLQFMEQEVQPYVEKNLHTNGSRTLIGQSLGGLLATEMLLKKSHLFDQYIIVSPSLWWDDESLLDKAPALLKTPFKKQTRVYVLVGSEGPQMEGDAAQLATAIRAAGNDQLRVAFMFLPEENHLTILHRALYKALGALFAKKQ</sequence>